<evidence type="ECO:0008006" key="3">
    <source>
        <dbReference type="Google" id="ProtNLM"/>
    </source>
</evidence>
<dbReference type="AlphaFoldDB" id="E0IED9"/>
<dbReference type="STRING" id="717606.PaecuDRAFT_4030"/>
<reference evidence="1 2" key="1">
    <citation type="submission" date="2010-07" db="EMBL/GenBank/DDBJ databases">
        <title>The draft genome of Paenibacillus curdlanolyticus YK9.</title>
        <authorList>
            <consortium name="US DOE Joint Genome Institute (JGI-PGF)"/>
            <person name="Lucas S."/>
            <person name="Copeland A."/>
            <person name="Lapidus A."/>
            <person name="Cheng J.-F."/>
            <person name="Bruce D."/>
            <person name="Goodwin L."/>
            <person name="Pitluck S."/>
            <person name="Land M.L."/>
            <person name="Hauser L."/>
            <person name="Chang Y.-J."/>
            <person name="Jeffries C."/>
            <person name="Anderson I.J."/>
            <person name="Johnson E."/>
            <person name="Loganathan U."/>
            <person name="Mulhopadhyay B."/>
            <person name="Kyrpides N."/>
            <person name="Woyke T.J."/>
        </authorList>
    </citation>
    <scope>NUCLEOTIDE SEQUENCE [LARGE SCALE GENOMIC DNA]</scope>
    <source>
        <strain evidence="1 2">YK9</strain>
    </source>
</reference>
<organism evidence="1 2">
    <name type="scientific">Paenibacillus curdlanolyticus YK9</name>
    <dbReference type="NCBI Taxonomy" id="717606"/>
    <lineage>
        <taxon>Bacteria</taxon>
        <taxon>Bacillati</taxon>
        <taxon>Bacillota</taxon>
        <taxon>Bacilli</taxon>
        <taxon>Bacillales</taxon>
        <taxon>Paenibacillaceae</taxon>
        <taxon>Paenibacillus</taxon>
    </lineage>
</organism>
<proteinExistence type="predicted"/>
<accession>E0IED9</accession>
<dbReference type="OrthoDB" id="2990399at2"/>
<gene>
    <name evidence="1" type="ORF">PaecuDRAFT_4030</name>
</gene>
<evidence type="ECO:0000313" key="2">
    <source>
        <dbReference type="Proteomes" id="UP000005387"/>
    </source>
</evidence>
<dbReference type="eggNOG" id="ENOG502ZIPS">
    <property type="taxonomic scope" value="Bacteria"/>
</dbReference>
<name>E0IED9_9BACL</name>
<dbReference type="EMBL" id="AEDD01000012">
    <property type="protein sequence ID" value="EFM09027.1"/>
    <property type="molecule type" value="Genomic_DNA"/>
</dbReference>
<evidence type="ECO:0000313" key="1">
    <source>
        <dbReference type="EMBL" id="EFM09027.1"/>
    </source>
</evidence>
<protein>
    <recommendedName>
        <fullName evidence="3">Glycosyl transferase family 2</fullName>
    </recommendedName>
</protein>
<sequence length="156" mass="17371">MISLLALVLGSYVLAALSVHLIRYYASRRNKAESRHYVLFARNDAPRMEWFIRSIHWFSSRSGTDVRITIVDCGSSDETVAIAGRLASSGLEYIVDDAYVDHGRQLRSSSYDRGTARTQAGLNGRFAEAGDGLARTNQSVFVDLNRPEDLAKLPLF</sequence>
<dbReference type="RefSeq" id="WP_006040013.1">
    <property type="nucleotide sequence ID" value="NZ_AEDD01000012.1"/>
</dbReference>
<keyword evidence="2" id="KW-1185">Reference proteome</keyword>
<dbReference type="Proteomes" id="UP000005387">
    <property type="component" value="Unassembled WGS sequence"/>
</dbReference>